<dbReference type="GO" id="GO:0072380">
    <property type="term" value="C:TRC complex"/>
    <property type="evidence" value="ECO:0007669"/>
    <property type="project" value="TreeGrafter"/>
</dbReference>
<dbReference type="InterPro" id="IPR005624">
    <property type="entry name" value="PduO/GlcC-like"/>
</dbReference>
<dbReference type="EMBL" id="JH921445">
    <property type="protein sequence ID" value="EKD14455.1"/>
    <property type="molecule type" value="Genomic_DNA"/>
</dbReference>
<name>K1WAY4_MARBU</name>
<reference evidence="1 2" key="1">
    <citation type="journal article" date="2012" name="BMC Genomics">
        <title>Sequencing the genome of Marssonina brunnea reveals fungus-poplar co-evolution.</title>
        <authorList>
            <person name="Zhu S."/>
            <person name="Cao Y.-Z."/>
            <person name="Jiang C."/>
            <person name="Tan B.-Y."/>
            <person name="Wang Z."/>
            <person name="Feng S."/>
            <person name="Zhang L."/>
            <person name="Su X.-H."/>
            <person name="Brejova B."/>
            <person name="Vinar T."/>
            <person name="Xu M."/>
            <person name="Wang M.-X."/>
            <person name="Zhang S.-G."/>
            <person name="Huang M.-R."/>
            <person name="Wu R."/>
            <person name="Zhou Y."/>
        </authorList>
    </citation>
    <scope>NUCLEOTIDE SEQUENCE [LARGE SCALE GENOMIC DNA]</scope>
    <source>
        <strain evidence="1 2">MB_m1</strain>
    </source>
</reference>
<accession>K1WAY4</accession>
<dbReference type="InterPro" id="IPR038084">
    <property type="entry name" value="PduO/GlcC-like_sf"/>
</dbReference>
<dbReference type="HOGENOM" id="CLU_101036_1_0_1"/>
<dbReference type="InterPro" id="IPR010371">
    <property type="entry name" value="YBR137W-like"/>
</dbReference>
<dbReference type="KEGG" id="mbe:MBM_07176"/>
<evidence type="ECO:0000313" key="1">
    <source>
        <dbReference type="EMBL" id="EKD14455.1"/>
    </source>
</evidence>
<dbReference type="PANTHER" id="PTHR28255:SF1">
    <property type="entry name" value="UPF0303 PROTEIN YBR137W"/>
    <property type="match status" value="1"/>
</dbReference>
<dbReference type="PANTHER" id="PTHR28255">
    <property type="match status" value="1"/>
</dbReference>
<dbReference type="GO" id="GO:0006620">
    <property type="term" value="P:post-translational protein targeting to endoplasmic reticulum membrane"/>
    <property type="evidence" value="ECO:0007669"/>
    <property type="project" value="TreeGrafter"/>
</dbReference>
<proteinExistence type="predicted"/>
<dbReference type="OrthoDB" id="2209940at2759"/>
<dbReference type="FunCoup" id="K1WAY4">
    <property type="interactions" value="20"/>
</dbReference>
<dbReference type="GeneID" id="18763111"/>
<evidence type="ECO:0000313" key="2">
    <source>
        <dbReference type="Proteomes" id="UP000006753"/>
    </source>
</evidence>
<dbReference type="SUPFAM" id="SSF143744">
    <property type="entry name" value="GlcG-like"/>
    <property type="match status" value="1"/>
</dbReference>
<dbReference type="InParanoid" id="K1WAY4"/>
<gene>
    <name evidence="1" type="ORF">MBM_07176</name>
</gene>
<dbReference type="AlphaFoldDB" id="K1WAY4"/>
<dbReference type="PIRSF" id="PIRSF008757">
    <property type="entry name" value="UCP008757"/>
    <property type="match status" value="1"/>
</dbReference>
<protein>
    <submittedName>
        <fullName evidence="1">DUF967 domain protein</fullName>
    </submittedName>
</protein>
<dbReference type="RefSeq" id="XP_007295065.1">
    <property type="nucleotide sequence ID" value="XM_007295003.1"/>
</dbReference>
<dbReference type="OMA" id="TMQEDHE"/>
<keyword evidence="2" id="KW-1185">Reference proteome</keyword>
<organism evidence="1 2">
    <name type="scientific">Marssonina brunnea f. sp. multigermtubi (strain MB_m1)</name>
    <name type="common">Marssonina leaf spot fungus</name>
    <dbReference type="NCBI Taxonomy" id="1072389"/>
    <lineage>
        <taxon>Eukaryota</taxon>
        <taxon>Fungi</taxon>
        <taxon>Dikarya</taxon>
        <taxon>Ascomycota</taxon>
        <taxon>Pezizomycotina</taxon>
        <taxon>Leotiomycetes</taxon>
        <taxon>Helotiales</taxon>
        <taxon>Drepanopezizaceae</taxon>
        <taxon>Drepanopeziza</taxon>
    </lineage>
</organism>
<dbReference type="Proteomes" id="UP000006753">
    <property type="component" value="Unassembled WGS sequence"/>
</dbReference>
<dbReference type="eggNOG" id="ENOG502S03S">
    <property type="taxonomic scope" value="Eukaryota"/>
</dbReference>
<sequence>MTSIKPLSQPLSTVEEIVAQEKALALLHFTSEDAFELGVLIRNRLRDISDKPAVINIALANRQQLLFHATSRCGTVPENDNWVRRKRNVVLRFGMSTWAAHIMFDKGDEEKFKKMFQLGDRSEDYAIHGGGYPVRVVGVEGPVAAVVVSGLASEEDHQVIVECLQEMLTAQKTTQK</sequence>
<dbReference type="Pfam" id="PF03928">
    <property type="entry name" value="HbpS-like"/>
    <property type="match status" value="1"/>
</dbReference>
<dbReference type="Gene3D" id="3.30.450.150">
    <property type="entry name" value="Haem-degrading domain"/>
    <property type="match status" value="1"/>
</dbReference>